<feature type="domain" description="DUF2179" evidence="7">
    <location>
        <begin position="114"/>
        <end position="166"/>
    </location>
</feature>
<dbReference type="NCBIfam" id="NF003194">
    <property type="entry name" value="PRK04164.1-5"/>
    <property type="match status" value="1"/>
</dbReference>
<keyword evidence="4 6" id="KW-1133">Transmembrane helix</keyword>
<keyword evidence="5 6" id="KW-0472">Membrane</keyword>
<evidence type="ECO:0000256" key="3">
    <source>
        <dbReference type="ARBA" id="ARBA00022692"/>
    </source>
</evidence>
<evidence type="ECO:0000256" key="2">
    <source>
        <dbReference type="ARBA" id="ARBA00022475"/>
    </source>
</evidence>
<comment type="caution">
    <text evidence="9">The sequence shown here is derived from an EMBL/GenBank/DDBJ whole genome shotgun (WGS) entry which is preliminary data.</text>
</comment>
<dbReference type="HAMAP" id="MF_01515">
    <property type="entry name" value="UPF0316"/>
    <property type="match status" value="1"/>
</dbReference>
<dbReference type="OrthoDB" id="48231at2"/>
<dbReference type="InterPro" id="IPR019264">
    <property type="entry name" value="DUF2179"/>
</dbReference>
<evidence type="ECO:0000256" key="4">
    <source>
        <dbReference type="ARBA" id="ARBA00022989"/>
    </source>
</evidence>
<gene>
    <name evidence="9" type="ORF">DES48_11134</name>
</gene>
<evidence type="ECO:0000259" key="7">
    <source>
        <dbReference type="Pfam" id="PF10035"/>
    </source>
</evidence>
<keyword evidence="3 6" id="KW-0812">Transmembrane</keyword>
<dbReference type="PANTHER" id="PTHR40060:SF1">
    <property type="entry name" value="UPF0316 PROTEIN YEBE"/>
    <property type="match status" value="1"/>
</dbReference>
<evidence type="ECO:0000313" key="10">
    <source>
        <dbReference type="Proteomes" id="UP000252254"/>
    </source>
</evidence>
<name>A0A366DUD8_9BACI</name>
<dbReference type="Pfam" id="PF18955">
    <property type="entry name" value="DUF5698"/>
    <property type="match status" value="1"/>
</dbReference>
<keyword evidence="10" id="KW-1185">Reference proteome</keyword>
<dbReference type="STRING" id="200904.GCA_900168775_02711"/>
<comment type="subcellular location">
    <subcellularLocation>
        <location evidence="1 6">Cell membrane</location>
        <topology evidence="1 6">Multi-pass membrane protein</topology>
    </subcellularLocation>
</comment>
<evidence type="ECO:0000256" key="1">
    <source>
        <dbReference type="ARBA" id="ARBA00004651"/>
    </source>
</evidence>
<dbReference type="Pfam" id="PF10035">
    <property type="entry name" value="DUF2179"/>
    <property type="match status" value="1"/>
</dbReference>
<dbReference type="InterPro" id="IPR022930">
    <property type="entry name" value="UPF0316"/>
</dbReference>
<comment type="similarity">
    <text evidence="6">Belongs to the UPF0316 family.</text>
</comment>
<evidence type="ECO:0000256" key="6">
    <source>
        <dbReference type="HAMAP-Rule" id="MF_01515"/>
    </source>
</evidence>
<feature type="transmembrane region" description="Helical" evidence="6">
    <location>
        <begin position="37"/>
        <end position="57"/>
    </location>
</feature>
<dbReference type="InterPro" id="IPR044035">
    <property type="entry name" value="DUF5698"/>
</dbReference>
<evidence type="ECO:0000313" key="9">
    <source>
        <dbReference type="EMBL" id="RBO93525.1"/>
    </source>
</evidence>
<feature type="domain" description="DUF5698" evidence="8">
    <location>
        <begin position="24"/>
        <end position="80"/>
    </location>
</feature>
<dbReference type="RefSeq" id="WP_079708901.1">
    <property type="nucleotide sequence ID" value="NZ_BAABQN010000010.1"/>
</dbReference>
<evidence type="ECO:0000259" key="8">
    <source>
        <dbReference type="Pfam" id="PF18955"/>
    </source>
</evidence>
<dbReference type="GO" id="GO:0005886">
    <property type="term" value="C:plasma membrane"/>
    <property type="evidence" value="ECO:0007669"/>
    <property type="project" value="UniProtKB-SubCell"/>
</dbReference>
<evidence type="ECO:0000256" key="5">
    <source>
        <dbReference type="ARBA" id="ARBA00023136"/>
    </source>
</evidence>
<sequence length="195" mass="21896">MLDNAIIMVVTILVINIFYVSLLTLRTILTLKGRRYIAAVMGMMEIAIYVVGLGLVLDNLDQIENLIAYALGFGIGVIVGSKIEDKLALGYITVNVISSDPDIEFTKKLREKGYGVTSWYAYGMDGDRLSMQILTPRKYELSLYETIKGIDPKAFIIAYEPKQIHGGFWVKQVRRGRISKNAKKQEQAAEQKPTE</sequence>
<keyword evidence="2 6" id="KW-1003">Cell membrane</keyword>
<dbReference type="CDD" id="cd16381">
    <property type="entry name" value="YitT_C_like_1"/>
    <property type="match status" value="1"/>
</dbReference>
<dbReference type="EMBL" id="QNRI01000011">
    <property type="protein sequence ID" value="RBO93525.1"/>
    <property type="molecule type" value="Genomic_DNA"/>
</dbReference>
<feature type="transmembrane region" description="Helical" evidence="6">
    <location>
        <begin position="63"/>
        <end position="81"/>
    </location>
</feature>
<proteinExistence type="inferred from homology"/>
<organism evidence="9 10">
    <name type="scientific">Paraliobacillus ryukyuensis</name>
    <dbReference type="NCBI Taxonomy" id="200904"/>
    <lineage>
        <taxon>Bacteria</taxon>
        <taxon>Bacillati</taxon>
        <taxon>Bacillota</taxon>
        <taxon>Bacilli</taxon>
        <taxon>Bacillales</taxon>
        <taxon>Bacillaceae</taxon>
        <taxon>Paraliobacillus</taxon>
    </lineage>
</organism>
<feature type="transmembrane region" description="Helical" evidence="6">
    <location>
        <begin position="6"/>
        <end position="25"/>
    </location>
</feature>
<reference evidence="9 10" key="1">
    <citation type="submission" date="2018-06" db="EMBL/GenBank/DDBJ databases">
        <title>Genomic Encyclopedia of Type Strains, Phase IV (KMG-IV): sequencing the most valuable type-strain genomes for metagenomic binning, comparative biology and taxonomic classification.</title>
        <authorList>
            <person name="Goeker M."/>
        </authorList>
    </citation>
    <scope>NUCLEOTIDE SEQUENCE [LARGE SCALE GENOMIC DNA]</scope>
    <source>
        <strain evidence="9 10">DSM 15140</strain>
    </source>
</reference>
<protein>
    <recommendedName>
        <fullName evidence="6">UPF0316 protein DES48_11134</fullName>
    </recommendedName>
</protein>
<accession>A0A366DUD8</accession>
<dbReference type="PANTHER" id="PTHR40060">
    <property type="entry name" value="UPF0316 PROTEIN YEBE"/>
    <property type="match status" value="1"/>
</dbReference>
<dbReference type="AlphaFoldDB" id="A0A366DUD8"/>
<dbReference type="Proteomes" id="UP000252254">
    <property type="component" value="Unassembled WGS sequence"/>
</dbReference>